<protein>
    <recommendedName>
        <fullName evidence="2">AB hydrolase-1 domain-containing protein</fullName>
    </recommendedName>
</protein>
<reference evidence="3" key="1">
    <citation type="submission" date="2021-02" db="EMBL/GenBank/DDBJ databases">
        <authorList>
            <person name="Nowell W R."/>
        </authorList>
    </citation>
    <scope>NUCLEOTIDE SEQUENCE</scope>
</reference>
<evidence type="ECO:0000256" key="1">
    <source>
        <dbReference type="ARBA" id="ARBA00022801"/>
    </source>
</evidence>
<keyword evidence="1" id="KW-0378">Hydrolase</keyword>
<name>A0A815CGZ0_9BILA</name>
<dbReference type="Proteomes" id="UP000663829">
    <property type="component" value="Unassembled WGS sequence"/>
</dbReference>
<dbReference type="PRINTS" id="PR00412">
    <property type="entry name" value="EPOXHYDRLASE"/>
</dbReference>
<dbReference type="Pfam" id="PF00561">
    <property type="entry name" value="Abhydrolase_1"/>
    <property type="match status" value="1"/>
</dbReference>
<dbReference type="PANTHER" id="PTHR42977">
    <property type="entry name" value="HYDROLASE-RELATED"/>
    <property type="match status" value="1"/>
</dbReference>
<proteinExistence type="predicted"/>
<evidence type="ECO:0000313" key="3">
    <source>
        <dbReference type="EMBL" id="CAF1280219.1"/>
    </source>
</evidence>
<keyword evidence="5" id="KW-1185">Reference proteome</keyword>
<dbReference type="EMBL" id="CAJNOQ010011582">
    <property type="protein sequence ID" value="CAF1280219.1"/>
    <property type="molecule type" value="Genomic_DNA"/>
</dbReference>
<evidence type="ECO:0000259" key="2">
    <source>
        <dbReference type="Pfam" id="PF00561"/>
    </source>
</evidence>
<dbReference type="InterPro" id="IPR000073">
    <property type="entry name" value="AB_hydrolase_1"/>
</dbReference>
<dbReference type="InterPro" id="IPR029058">
    <property type="entry name" value="AB_hydrolase_fold"/>
</dbReference>
<dbReference type="InterPro" id="IPR051340">
    <property type="entry name" value="Haloalkane_dehalogenase"/>
</dbReference>
<comment type="caution">
    <text evidence="3">The sequence shown here is derived from an EMBL/GenBank/DDBJ whole genome shotgun (WGS) entry which is preliminary data.</text>
</comment>
<dbReference type="InterPro" id="IPR000639">
    <property type="entry name" value="Epox_hydrolase-like"/>
</dbReference>
<evidence type="ECO:0000313" key="5">
    <source>
        <dbReference type="Proteomes" id="UP000663829"/>
    </source>
</evidence>
<feature type="domain" description="AB hydrolase-1" evidence="2">
    <location>
        <begin position="58"/>
        <end position="180"/>
    </location>
</feature>
<dbReference type="EMBL" id="CAJOBC010027501">
    <property type="protein sequence ID" value="CAF4074974.1"/>
    <property type="molecule type" value="Genomic_DNA"/>
</dbReference>
<organism evidence="3 5">
    <name type="scientific">Didymodactylos carnosus</name>
    <dbReference type="NCBI Taxonomy" id="1234261"/>
    <lineage>
        <taxon>Eukaryota</taxon>
        <taxon>Metazoa</taxon>
        <taxon>Spiralia</taxon>
        <taxon>Gnathifera</taxon>
        <taxon>Rotifera</taxon>
        <taxon>Eurotatoria</taxon>
        <taxon>Bdelloidea</taxon>
        <taxon>Philodinida</taxon>
        <taxon>Philodinidae</taxon>
        <taxon>Didymodactylos</taxon>
    </lineage>
</organism>
<dbReference type="AlphaFoldDB" id="A0A815CGZ0"/>
<dbReference type="GO" id="GO:0004301">
    <property type="term" value="F:epoxide hydrolase activity"/>
    <property type="evidence" value="ECO:0007669"/>
    <property type="project" value="TreeGrafter"/>
</dbReference>
<dbReference type="NCBIfam" id="NF002043">
    <property type="entry name" value="PRK00870.1"/>
    <property type="match status" value="1"/>
</dbReference>
<accession>A0A815CGZ0</accession>
<sequence>MSSDTGILRTPDSAFINLLDYPFKPNYIYLSNPGGIGNGKTKLRLHYLDEGNKNSRETVLLLHGEPTWSYLYRHFIPLLTQYRVIALDLIGFGKSDKPINKSDYTYQRHVNWIKEAIEYLNLNNITLFSQDWGTLIGLQLVGTNGIGNRFARVVASNGWLPTGDGPVTDGFLRWRKFALKQTRMDVGWIIKRSVIRKMKPEEIAAYDAPFPDEKYQAGALIFPQLVPITPDNPSSQYNRDAWKNLQLFHRPFLTLFSDSDPVTVGAEKFLQMSIPGANGQPHTIITQAAHFLQEDKPHEIVKHLIKFINDNPLPLDSKPWIKSQGTNT</sequence>
<gene>
    <name evidence="3" type="ORF">GPM918_LOCUS27521</name>
    <name evidence="4" type="ORF">SRO942_LOCUS27855</name>
</gene>
<dbReference type="PANTHER" id="PTHR42977:SF3">
    <property type="entry name" value="AB HYDROLASE-1 DOMAIN-CONTAINING PROTEIN"/>
    <property type="match status" value="1"/>
</dbReference>
<dbReference type="SUPFAM" id="SSF53474">
    <property type="entry name" value="alpha/beta-Hydrolases"/>
    <property type="match status" value="1"/>
</dbReference>
<evidence type="ECO:0000313" key="4">
    <source>
        <dbReference type="EMBL" id="CAF4074974.1"/>
    </source>
</evidence>
<dbReference type="Proteomes" id="UP000681722">
    <property type="component" value="Unassembled WGS sequence"/>
</dbReference>
<dbReference type="Gene3D" id="3.40.50.1820">
    <property type="entry name" value="alpha/beta hydrolase"/>
    <property type="match status" value="1"/>
</dbReference>
<dbReference type="OrthoDB" id="408373at2759"/>